<evidence type="ECO:0000313" key="6">
    <source>
        <dbReference type="EMBL" id="KAK7467890.1"/>
    </source>
</evidence>
<dbReference type="EMBL" id="JACVVK020000533">
    <property type="protein sequence ID" value="KAK7467890.1"/>
    <property type="molecule type" value="Genomic_DNA"/>
</dbReference>
<dbReference type="Pfam" id="PF23283">
    <property type="entry name" value="D8C_UMOD"/>
    <property type="match status" value="1"/>
</dbReference>
<accession>A0ABD0JA72</accession>
<name>A0ABD0JA72_9CAEN</name>
<dbReference type="AlphaFoldDB" id="A0ABD0JA72"/>
<comment type="caution">
    <text evidence="6">The sequence shown here is derived from an EMBL/GenBank/DDBJ whole genome shotgun (WGS) entry which is preliminary data.</text>
</comment>
<comment type="caution">
    <text evidence="3">Lacks conserved residue(s) required for the propagation of feature annotation.</text>
</comment>
<evidence type="ECO:0000256" key="2">
    <source>
        <dbReference type="ARBA" id="ARBA00023157"/>
    </source>
</evidence>
<feature type="domain" description="VWFD" evidence="5">
    <location>
        <begin position="396"/>
        <end position="586"/>
    </location>
</feature>
<dbReference type="PROSITE" id="PS00022">
    <property type="entry name" value="EGF_1"/>
    <property type="match status" value="1"/>
</dbReference>
<feature type="domain" description="EGF-like" evidence="4">
    <location>
        <begin position="767"/>
        <end position="798"/>
    </location>
</feature>
<dbReference type="PANTHER" id="PTHR14949:SF51">
    <property type="entry name" value="VON WILLEBRAND FACTOR D AND EGF DOMAIN-CONTAINING PROTEIN"/>
    <property type="match status" value="1"/>
</dbReference>
<gene>
    <name evidence="6" type="ORF">BaRGS_00036865</name>
</gene>
<proteinExistence type="predicted"/>
<dbReference type="InterPro" id="IPR000742">
    <property type="entry name" value="EGF"/>
</dbReference>
<dbReference type="PROSITE" id="PS51233">
    <property type="entry name" value="VWFD"/>
    <property type="match status" value="1"/>
</dbReference>
<evidence type="ECO:0000259" key="5">
    <source>
        <dbReference type="PROSITE" id="PS51233"/>
    </source>
</evidence>
<dbReference type="PANTHER" id="PTHR14949">
    <property type="entry name" value="EGF-LIKE-DOMAIN, MULTIPLE 7, 8"/>
    <property type="match status" value="1"/>
</dbReference>
<dbReference type="Pfam" id="PF00094">
    <property type="entry name" value="VWD"/>
    <property type="match status" value="1"/>
</dbReference>
<reference evidence="6 7" key="1">
    <citation type="journal article" date="2023" name="Sci. Data">
        <title>Genome assembly of the Korean intertidal mud-creeper Batillaria attramentaria.</title>
        <authorList>
            <person name="Patra A.K."/>
            <person name="Ho P.T."/>
            <person name="Jun S."/>
            <person name="Lee S.J."/>
            <person name="Kim Y."/>
            <person name="Won Y.J."/>
        </authorList>
    </citation>
    <scope>NUCLEOTIDE SEQUENCE [LARGE SCALE GENOMIC DNA]</scope>
    <source>
        <strain evidence="6">Wonlab-2016</strain>
    </source>
</reference>
<feature type="non-terminal residue" evidence="6">
    <location>
        <position position="878"/>
    </location>
</feature>
<dbReference type="InterPro" id="IPR058727">
    <property type="entry name" value="Helical_Vwde"/>
</dbReference>
<feature type="disulfide bond" evidence="3">
    <location>
        <begin position="788"/>
        <end position="797"/>
    </location>
</feature>
<keyword evidence="7" id="KW-1185">Reference proteome</keyword>
<dbReference type="Pfam" id="PF26129">
    <property type="entry name" value="Vwde"/>
    <property type="match status" value="1"/>
</dbReference>
<evidence type="ECO:0000313" key="7">
    <source>
        <dbReference type="Proteomes" id="UP001519460"/>
    </source>
</evidence>
<dbReference type="PROSITE" id="PS50026">
    <property type="entry name" value="EGF_3"/>
    <property type="match status" value="1"/>
</dbReference>
<protein>
    <recommendedName>
        <fullName evidence="8">von Willebrand factor D and EGF domain-containing protein-like</fullName>
    </recommendedName>
</protein>
<keyword evidence="1" id="KW-0732">Signal</keyword>
<evidence type="ECO:0008006" key="8">
    <source>
        <dbReference type="Google" id="ProtNLM"/>
    </source>
</evidence>
<dbReference type="Proteomes" id="UP001519460">
    <property type="component" value="Unassembled WGS sequence"/>
</dbReference>
<sequence>MWKIAVQGLGDPCKAGAHRELSDIRRSTGFKTAFPEVPLCDEDLKPGWYRFNNETGGKMPEHCVDKMSCGTVVPVWLNGTHPTVADGIVERKACAHFDSGNPQGSSCCRHTVQIGVKNCGNFFVYQLHPTPSCPMAYCAGSKPPCPVGQWSPTGFPPNCEVAYPKMNAAPELKGPIIDGKTFHFACEINYSGHDGDAAFEVAWTLDGNDTAGTPSTTLYGSDRVAKLDGTKLAGHLGYNLGCKVRPFFRSKATLRGPWLESHTYWVGIRAEPSHLTFSQAVQEQNVSLTSTLPVLCDHDLDCCVMVKVDINGPRDKVVVAHNCRSTMCTDMWDDASKSLSVDFKVVATKSQIVDGSSDLLLTFDELIGAGGGPYQDVFTGYRVQSVQVEVEQDPPVTCTLVTDPHITGIDLKRPFNVYRVGDYTAYESPSRHFEVQVRTWPCNGGRVTCICGVAIREKDDLIRIHGCDKSYYSTGIGSPELEVVRPLREGTNLMRSTDGHEISVYFPSGSDVTVKGFSAYGGHMNVYITIPSMDKGKGQGLCGTYDGITTNDFTHKDGTQERPCARQYCTPESFTESWKNSRSDSLFRMVPPAVNEAYVPKYCACDDANKQINCTLHGDIPKPPCSYCVRLPGVWITNRQHRSADGDLYVDVDDDKVPPFDPDDYANFQPAKGGWPTPSGITEAQAEARCRQAIQGSQLWSHCHGQTESTNNNIDSCKEDIMYGDSFDSVGSIADAFTKDCQTELAKDPTNYVNSTDGGLVLKPVLSTDVCSQVCLAHGRCERGRCVCNAGYTGDSCQLIAGQGPQLKGGDRLCDINQRPCRLLYLEASNIQLSDKLTCKVQEILPNGQGTQNGSTHDAEFVHSGKLACHLPDARVKS</sequence>
<keyword evidence="3" id="KW-0245">EGF-like domain</keyword>
<organism evidence="6 7">
    <name type="scientific">Batillaria attramentaria</name>
    <dbReference type="NCBI Taxonomy" id="370345"/>
    <lineage>
        <taxon>Eukaryota</taxon>
        <taxon>Metazoa</taxon>
        <taxon>Spiralia</taxon>
        <taxon>Lophotrochozoa</taxon>
        <taxon>Mollusca</taxon>
        <taxon>Gastropoda</taxon>
        <taxon>Caenogastropoda</taxon>
        <taxon>Sorbeoconcha</taxon>
        <taxon>Cerithioidea</taxon>
        <taxon>Batillariidae</taxon>
        <taxon>Batillaria</taxon>
    </lineage>
</organism>
<dbReference type="InterPro" id="IPR050969">
    <property type="entry name" value="Dev_Signal_Modulators"/>
</dbReference>
<dbReference type="InterPro" id="IPR057774">
    <property type="entry name" value="D8C_UMOD/GP2/OIT3-like"/>
</dbReference>
<dbReference type="InterPro" id="IPR001846">
    <property type="entry name" value="VWF_type-D"/>
</dbReference>
<dbReference type="SUPFAM" id="SSF57196">
    <property type="entry name" value="EGF/Laminin"/>
    <property type="match status" value="1"/>
</dbReference>
<keyword evidence="2 3" id="KW-1015">Disulfide bond</keyword>
<feature type="disulfide bond" evidence="3">
    <location>
        <begin position="771"/>
        <end position="781"/>
    </location>
</feature>
<dbReference type="Pfam" id="PF23106">
    <property type="entry name" value="EGF_Teneurin"/>
    <property type="match status" value="1"/>
</dbReference>
<evidence type="ECO:0000256" key="1">
    <source>
        <dbReference type="ARBA" id="ARBA00022729"/>
    </source>
</evidence>
<evidence type="ECO:0000256" key="3">
    <source>
        <dbReference type="PROSITE-ProRule" id="PRU00076"/>
    </source>
</evidence>
<dbReference type="PROSITE" id="PS01186">
    <property type="entry name" value="EGF_2"/>
    <property type="match status" value="1"/>
</dbReference>
<dbReference type="Gene3D" id="2.10.25.10">
    <property type="entry name" value="Laminin"/>
    <property type="match status" value="1"/>
</dbReference>
<dbReference type="SMART" id="SM00216">
    <property type="entry name" value="VWD"/>
    <property type="match status" value="1"/>
</dbReference>
<evidence type="ECO:0000259" key="4">
    <source>
        <dbReference type="PROSITE" id="PS50026"/>
    </source>
</evidence>